<keyword evidence="9" id="KW-0234">DNA repair</keyword>
<evidence type="ECO:0000313" key="16">
    <source>
        <dbReference type="EMBL" id="TWG08801.1"/>
    </source>
</evidence>
<dbReference type="SUPFAM" id="SSF81624">
    <property type="entry name" value="N-terminal domain of MutM-like DNA repair proteins"/>
    <property type="match status" value="1"/>
</dbReference>
<dbReference type="GO" id="GO:0000703">
    <property type="term" value="F:oxidized pyrimidine nucleobase lesion DNA N-glycosylase activity"/>
    <property type="evidence" value="ECO:0007669"/>
    <property type="project" value="TreeGrafter"/>
</dbReference>
<keyword evidence="16" id="KW-0540">Nuclease</keyword>
<evidence type="ECO:0000256" key="12">
    <source>
        <dbReference type="ARBA" id="ARBA00023295"/>
    </source>
</evidence>
<keyword evidence="3" id="KW-0479">Metal-binding</keyword>
<evidence type="ECO:0000256" key="5">
    <source>
        <dbReference type="ARBA" id="ARBA00022771"/>
    </source>
</evidence>
<keyword evidence="4" id="KW-0227">DNA damage</keyword>
<keyword evidence="8" id="KW-0238">DNA-binding</keyword>
<keyword evidence="7" id="KW-0862">Zinc</keyword>
<dbReference type="CDD" id="cd08971">
    <property type="entry name" value="AcNei2_N"/>
    <property type="match status" value="1"/>
</dbReference>
<dbReference type="PANTHER" id="PTHR42697:SF1">
    <property type="entry name" value="ENDONUCLEASE 8"/>
    <property type="match status" value="1"/>
</dbReference>
<evidence type="ECO:0000256" key="10">
    <source>
        <dbReference type="ARBA" id="ARBA00023239"/>
    </source>
</evidence>
<dbReference type="Pfam" id="PF06831">
    <property type="entry name" value="H2TH"/>
    <property type="match status" value="1"/>
</dbReference>
<evidence type="ECO:0000256" key="3">
    <source>
        <dbReference type="ARBA" id="ARBA00022723"/>
    </source>
</evidence>
<evidence type="ECO:0000313" key="17">
    <source>
        <dbReference type="Proteomes" id="UP000316184"/>
    </source>
</evidence>
<dbReference type="Gene3D" id="1.10.8.50">
    <property type="match status" value="1"/>
</dbReference>
<evidence type="ECO:0000256" key="6">
    <source>
        <dbReference type="ARBA" id="ARBA00022801"/>
    </source>
</evidence>
<dbReference type="InterPro" id="IPR000214">
    <property type="entry name" value="Znf_DNA_glyclase/AP_lyase"/>
</dbReference>
<dbReference type="InterPro" id="IPR044090">
    <property type="entry name" value="Nei2_N"/>
</dbReference>
<dbReference type="SUPFAM" id="SSF46946">
    <property type="entry name" value="S13-like H2TH domain"/>
    <property type="match status" value="1"/>
</dbReference>
<organism evidence="16 17">
    <name type="scientific">Saccharopolyspora dendranthemae</name>
    <dbReference type="NCBI Taxonomy" id="1181886"/>
    <lineage>
        <taxon>Bacteria</taxon>
        <taxon>Bacillati</taxon>
        <taxon>Actinomycetota</taxon>
        <taxon>Actinomycetes</taxon>
        <taxon>Pseudonocardiales</taxon>
        <taxon>Pseudonocardiaceae</taxon>
        <taxon>Saccharopolyspora</taxon>
    </lineage>
</organism>
<dbReference type="GO" id="GO:0003684">
    <property type="term" value="F:damaged DNA binding"/>
    <property type="evidence" value="ECO:0007669"/>
    <property type="project" value="InterPro"/>
</dbReference>
<dbReference type="PROSITE" id="PS51066">
    <property type="entry name" value="ZF_FPG_2"/>
    <property type="match status" value="1"/>
</dbReference>
<dbReference type="OrthoDB" id="9800855at2"/>
<keyword evidence="16" id="KW-0255">Endonuclease</keyword>
<evidence type="ECO:0000256" key="2">
    <source>
        <dbReference type="ARBA" id="ARBA00012720"/>
    </source>
</evidence>
<evidence type="ECO:0000256" key="7">
    <source>
        <dbReference type="ARBA" id="ARBA00022833"/>
    </source>
</evidence>
<evidence type="ECO:0000256" key="11">
    <source>
        <dbReference type="ARBA" id="ARBA00023268"/>
    </source>
</evidence>
<dbReference type="InterPro" id="IPR010979">
    <property type="entry name" value="Ribosomal_uS13-like_H2TH"/>
</dbReference>
<keyword evidence="5 13" id="KW-0863">Zinc-finger</keyword>
<evidence type="ECO:0000256" key="9">
    <source>
        <dbReference type="ARBA" id="ARBA00023204"/>
    </source>
</evidence>
<dbReference type="Gene3D" id="3.20.190.10">
    <property type="entry name" value="MutM-like, N-terminal"/>
    <property type="match status" value="1"/>
</dbReference>
<dbReference type="InterPro" id="IPR015886">
    <property type="entry name" value="H2TH_FPG"/>
</dbReference>
<comment type="caution">
    <text evidence="16">The sequence shown here is derived from an EMBL/GenBank/DDBJ whole genome shotgun (WGS) entry which is preliminary data.</text>
</comment>
<dbReference type="Pfam" id="PF01149">
    <property type="entry name" value="Fapy_DNA_glyco"/>
    <property type="match status" value="1"/>
</dbReference>
<reference evidence="16 17" key="1">
    <citation type="submission" date="2019-06" db="EMBL/GenBank/DDBJ databases">
        <title>Sequencing the genomes of 1000 actinobacteria strains.</title>
        <authorList>
            <person name="Klenk H.-P."/>
        </authorList>
    </citation>
    <scope>NUCLEOTIDE SEQUENCE [LARGE SCALE GENOMIC DNA]</scope>
    <source>
        <strain evidence="16 17">DSM 46699</strain>
    </source>
</reference>
<comment type="similarity">
    <text evidence="1">Belongs to the FPG family.</text>
</comment>
<dbReference type="InterPro" id="IPR012319">
    <property type="entry name" value="FPG_cat"/>
</dbReference>
<dbReference type="EMBL" id="VIWX01000001">
    <property type="protein sequence ID" value="TWG08801.1"/>
    <property type="molecule type" value="Genomic_DNA"/>
</dbReference>
<dbReference type="GO" id="GO:0140078">
    <property type="term" value="F:class I DNA-(apurinic or apyrimidinic site) endonuclease activity"/>
    <property type="evidence" value="ECO:0007669"/>
    <property type="project" value="UniProtKB-EC"/>
</dbReference>
<dbReference type="PANTHER" id="PTHR42697">
    <property type="entry name" value="ENDONUCLEASE 8"/>
    <property type="match status" value="1"/>
</dbReference>
<evidence type="ECO:0000259" key="15">
    <source>
        <dbReference type="PROSITE" id="PS51068"/>
    </source>
</evidence>
<accession>A0A561VB04</accession>
<evidence type="ECO:0000259" key="14">
    <source>
        <dbReference type="PROSITE" id="PS51066"/>
    </source>
</evidence>
<dbReference type="InterPro" id="IPR035937">
    <property type="entry name" value="FPG_N"/>
</dbReference>
<dbReference type="Proteomes" id="UP000316184">
    <property type="component" value="Unassembled WGS sequence"/>
</dbReference>
<proteinExistence type="inferred from homology"/>
<feature type="domain" description="FPG-type" evidence="14">
    <location>
        <begin position="223"/>
        <end position="259"/>
    </location>
</feature>
<dbReference type="AlphaFoldDB" id="A0A561VB04"/>
<keyword evidence="11" id="KW-0511">Multifunctional enzyme</keyword>
<dbReference type="SMART" id="SM01232">
    <property type="entry name" value="H2TH"/>
    <property type="match status" value="1"/>
</dbReference>
<dbReference type="GO" id="GO:0008270">
    <property type="term" value="F:zinc ion binding"/>
    <property type="evidence" value="ECO:0007669"/>
    <property type="project" value="UniProtKB-KW"/>
</dbReference>
<dbReference type="GO" id="GO:0006284">
    <property type="term" value="P:base-excision repair"/>
    <property type="evidence" value="ECO:0007669"/>
    <property type="project" value="InterPro"/>
</dbReference>
<dbReference type="RefSeq" id="WP_145737522.1">
    <property type="nucleotide sequence ID" value="NZ_VIWX01000001.1"/>
</dbReference>
<protein>
    <recommendedName>
        <fullName evidence="2">DNA-(apurinic or apyrimidinic site) lyase</fullName>
        <ecNumber evidence="2">4.2.99.18</ecNumber>
    </recommendedName>
</protein>
<evidence type="ECO:0000256" key="13">
    <source>
        <dbReference type="PROSITE-ProRule" id="PRU00391"/>
    </source>
</evidence>
<keyword evidence="12" id="KW-0326">Glycosidase</keyword>
<keyword evidence="17" id="KW-1185">Reference proteome</keyword>
<keyword evidence="10" id="KW-0456">Lyase</keyword>
<sequence>MPEGDTVFLACHRLNEALAGRELIRGEIRHPRLSTVEFAGRVVREVVPVGKHLLIRFEGGRTLHNHLRMDGAWHLYPPGGRWRRPGHQARAVLATTDQVAVGFALHDLRWLPTSREPELIGHLGPDLLSPDWGPEREAEAVRRLTAEPDRELGQALMDQRIVAGIGNLYATEICFLLGRSPSAPVSEVDAGRAIRLGHDLLHRNAWRPEQITTKSLRRGDQHWVYGRRACLRCGNPVQRGRLGTPPDDRVSYRCPRCQP</sequence>
<evidence type="ECO:0000256" key="1">
    <source>
        <dbReference type="ARBA" id="ARBA00009409"/>
    </source>
</evidence>
<dbReference type="EC" id="4.2.99.18" evidence="2"/>
<feature type="domain" description="Formamidopyrimidine-DNA glycosylase catalytic" evidence="15">
    <location>
        <begin position="2"/>
        <end position="102"/>
    </location>
</feature>
<gene>
    <name evidence="16" type="ORF">FHU35_111427</name>
</gene>
<dbReference type="PROSITE" id="PS51068">
    <property type="entry name" value="FPG_CAT"/>
    <property type="match status" value="1"/>
</dbReference>
<dbReference type="SMART" id="SM00898">
    <property type="entry name" value="Fapy_DNA_glyco"/>
    <property type="match status" value="1"/>
</dbReference>
<keyword evidence="6" id="KW-0378">Hydrolase</keyword>
<dbReference type="SUPFAM" id="SSF57716">
    <property type="entry name" value="Glucocorticoid receptor-like (DNA-binding domain)"/>
    <property type="match status" value="1"/>
</dbReference>
<name>A0A561VB04_9PSEU</name>
<evidence type="ECO:0000256" key="8">
    <source>
        <dbReference type="ARBA" id="ARBA00023125"/>
    </source>
</evidence>
<evidence type="ECO:0000256" key="4">
    <source>
        <dbReference type="ARBA" id="ARBA00022763"/>
    </source>
</evidence>